<comment type="caution">
    <text evidence="3">The sequence shown here is derived from an EMBL/GenBank/DDBJ whole genome shotgun (WGS) entry which is preliminary data.</text>
</comment>
<dbReference type="Pfam" id="PF13568">
    <property type="entry name" value="OMP_b-brl_2"/>
    <property type="match status" value="1"/>
</dbReference>
<protein>
    <submittedName>
        <fullName evidence="3">PorT family protein</fullName>
    </submittedName>
</protein>
<dbReference type="RefSeq" id="WP_126691368.1">
    <property type="nucleotide sequence ID" value="NZ_RXOF01000001.1"/>
</dbReference>
<dbReference type="InterPro" id="IPR025665">
    <property type="entry name" value="Beta-barrel_OMP_2"/>
</dbReference>
<dbReference type="Proteomes" id="UP000282184">
    <property type="component" value="Unassembled WGS sequence"/>
</dbReference>
<keyword evidence="4" id="KW-1185">Reference proteome</keyword>
<evidence type="ECO:0000313" key="3">
    <source>
        <dbReference type="EMBL" id="RTQ53441.1"/>
    </source>
</evidence>
<keyword evidence="1" id="KW-0732">Signal</keyword>
<gene>
    <name evidence="3" type="ORF">EJV47_01495</name>
</gene>
<feature type="chain" id="PRO_5019311181" evidence="1">
    <location>
        <begin position="20"/>
        <end position="200"/>
    </location>
</feature>
<name>A0A431U8B6_9BACT</name>
<evidence type="ECO:0000259" key="2">
    <source>
        <dbReference type="Pfam" id="PF13568"/>
    </source>
</evidence>
<evidence type="ECO:0000256" key="1">
    <source>
        <dbReference type="SAM" id="SignalP"/>
    </source>
</evidence>
<sequence length="200" mass="21218">MNRIVLALLAVGLGSAAQAQVRPGLKAGGNLTRYAGDMNAADVKNMLGFSGGFTLNAPLNSDGFFCVQPELLYSQKGMKIVDDAMVQRLHYLDLPVLARINADGFIFEAGPQLGYLLAQKQTVQDDALPGGYAESTDLSGYHRLDVGYVAGVGYQLANGLGLTLRYNGGLRNLPTAESGFTGARNSAFQLFAGYTFGGQR</sequence>
<dbReference type="AlphaFoldDB" id="A0A431U8B6"/>
<dbReference type="EMBL" id="RXOF01000001">
    <property type="protein sequence ID" value="RTQ53441.1"/>
    <property type="molecule type" value="Genomic_DNA"/>
</dbReference>
<organism evidence="3 4">
    <name type="scientific">Hymenobacter gummosus</name>
    <dbReference type="NCBI Taxonomy" id="1776032"/>
    <lineage>
        <taxon>Bacteria</taxon>
        <taxon>Pseudomonadati</taxon>
        <taxon>Bacteroidota</taxon>
        <taxon>Cytophagia</taxon>
        <taxon>Cytophagales</taxon>
        <taxon>Hymenobacteraceae</taxon>
        <taxon>Hymenobacter</taxon>
    </lineage>
</organism>
<evidence type="ECO:0000313" key="4">
    <source>
        <dbReference type="Proteomes" id="UP000282184"/>
    </source>
</evidence>
<proteinExistence type="predicted"/>
<feature type="domain" description="Outer membrane protein beta-barrel" evidence="2">
    <location>
        <begin position="18"/>
        <end position="173"/>
    </location>
</feature>
<feature type="signal peptide" evidence="1">
    <location>
        <begin position="1"/>
        <end position="19"/>
    </location>
</feature>
<reference evidence="3 4" key="1">
    <citation type="submission" date="2018-12" db="EMBL/GenBank/DDBJ databases">
        <title>Hymenobacter gummosus sp. nov., isolated from a spring.</title>
        <authorList>
            <person name="Nie L."/>
        </authorList>
    </citation>
    <scope>NUCLEOTIDE SEQUENCE [LARGE SCALE GENOMIC DNA]</scope>
    <source>
        <strain evidence="3 4">KCTC 52166</strain>
    </source>
</reference>
<accession>A0A431U8B6</accession>
<dbReference type="OrthoDB" id="838174at2"/>